<comment type="subunit">
    <text evidence="9">This enzyme consists of two polypeptide chains, which are synthesized in precursor form from a single polypeptide.</text>
</comment>
<dbReference type="PANTHER" id="PTHR43199:SF1">
    <property type="entry name" value="GLUTATHIONE HYDROLASE PROENZYME"/>
    <property type="match status" value="1"/>
</dbReference>
<evidence type="ECO:0000313" key="11">
    <source>
        <dbReference type="EMBL" id="MEA5457228.1"/>
    </source>
</evidence>
<dbReference type="EC" id="3.4.19.13" evidence="9"/>
<dbReference type="Pfam" id="PF01019">
    <property type="entry name" value="G_glu_transpept"/>
    <property type="match status" value="1"/>
</dbReference>
<evidence type="ECO:0000256" key="10">
    <source>
        <dbReference type="SAM" id="SignalP"/>
    </source>
</evidence>
<dbReference type="InterPro" id="IPR043137">
    <property type="entry name" value="GGT_ssub_C"/>
</dbReference>
<evidence type="ECO:0000256" key="5">
    <source>
        <dbReference type="ARBA" id="ARBA00022801"/>
    </source>
</evidence>
<sequence length="614" mass="63840">MTTLRHRVAAAAGVLALGVTAGAVAAPASADPRQTTKSPTAVGFGGAVTTVDADATAAGLDVLRKGGNAVDAAVAAAATLGVTEPYSAGIGGGGYFVYYDAKTRTVQTIDGRETAPAVMPHDAFIDPATQKPYNFTPQLVTSGISVGVPGTAATWQRALERWGTLDLGEALKPAIKVADRGFVVDQTFRQQTLDNKLRFEAFPATSSLYLPGGDAPQVGTIFQNHDLAATYRLLGQQGTSAFYTGPLAQEIANTVQNPPKSPTTTLPVPPGHMTAADLAGYTTIDRAPTHVNYRGYDVYGMAPSSSGGTTVGESLNILDTVNLSEMTVPQALHYYLESSALAFADRGKYVGDPAFVNVPTQALTDPLFGKERACQIDSNKATQVPFMPGDVSNFDGVCPARPASAASEKDTENISTTNLTVADKWGNVVEYTLTIEQTGGSGMVVPGRGFILNNELTDFSAVWSASDPNRIEPGKRPRSSISPTILLEDGRPFLALGSPGGSTIITTVLQTIVNRVDLGMTTPEAIAEPRASDRNFANSSGHAFVTAEPGFIAKYGSALAPFGHLLVPSGDAFTSAAEIGAETAIEFLPDGRTLAAAEPVRRGGGSAMVVTPSP</sequence>
<dbReference type="InterPro" id="IPR000101">
    <property type="entry name" value="GGT_peptidase"/>
</dbReference>
<evidence type="ECO:0000256" key="7">
    <source>
        <dbReference type="ARBA" id="ARBA00023315"/>
    </source>
</evidence>
<evidence type="ECO:0000256" key="9">
    <source>
        <dbReference type="RuleBase" id="RU368036"/>
    </source>
</evidence>
<protein>
    <recommendedName>
        <fullName evidence="9">Glutathione hydrolase proenzyme</fullName>
        <ecNumber evidence="9">2.3.2.2</ecNumber>
        <ecNumber evidence="9">3.4.19.13</ecNumber>
    </recommendedName>
    <component>
        <recommendedName>
            <fullName evidence="9">Glutathione hydrolase large chain</fullName>
        </recommendedName>
    </component>
    <component>
        <recommendedName>
            <fullName evidence="9">Glutathione hydrolase small chain</fullName>
        </recommendedName>
    </component>
</protein>
<keyword evidence="9" id="KW-0317">Glutathione biosynthesis</keyword>
<keyword evidence="10" id="KW-0732">Signal</keyword>
<organism evidence="11 12">
    <name type="scientific">Sinomonas terricola</name>
    <dbReference type="NCBI Taxonomy" id="3110330"/>
    <lineage>
        <taxon>Bacteria</taxon>
        <taxon>Bacillati</taxon>
        <taxon>Actinomycetota</taxon>
        <taxon>Actinomycetes</taxon>
        <taxon>Micrococcales</taxon>
        <taxon>Micrococcaceae</taxon>
        <taxon>Sinomonas</taxon>
    </lineage>
</organism>
<dbReference type="Proteomes" id="UP001304769">
    <property type="component" value="Unassembled WGS sequence"/>
</dbReference>
<evidence type="ECO:0000313" key="12">
    <source>
        <dbReference type="Proteomes" id="UP001304769"/>
    </source>
</evidence>
<evidence type="ECO:0000256" key="4">
    <source>
        <dbReference type="ARBA" id="ARBA00022679"/>
    </source>
</evidence>
<keyword evidence="12" id="KW-1185">Reference proteome</keyword>
<dbReference type="PRINTS" id="PR01210">
    <property type="entry name" value="GGTRANSPTASE"/>
</dbReference>
<keyword evidence="5 9" id="KW-0378">Hydrolase</keyword>
<keyword evidence="4 9" id="KW-0808">Transferase</keyword>
<comment type="catalytic activity">
    <reaction evidence="2 9">
        <text>glutathione + H2O = L-cysteinylglycine + L-glutamate</text>
        <dbReference type="Rhea" id="RHEA:28807"/>
        <dbReference type="ChEBI" id="CHEBI:15377"/>
        <dbReference type="ChEBI" id="CHEBI:29985"/>
        <dbReference type="ChEBI" id="CHEBI:57925"/>
        <dbReference type="ChEBI" id="CHEBI:61694"/>
        <dbReference type="EC" id="3.4.19.13"/>
    </reaction>
</comment>
<evidence type="ECO:0000256" key="6">
    <source>
        <dbReference type="ARBA" id="ARBA00023145"/>
    </source>
</evidence>
<keyword evidence="7 9" id="KW-0012">Acyltransferase</keyword>
<name>A0ABU5TC23_9MICC</name>
<evidence type="ECO:0000256" key="2">
    <source>
        <dbReference type="ARBA" id="ARBA00001089"/>
    </source>
</evidence>
<dbReference type="Gene3D" id="3.60.20.40">
    <property type="match status" value="1"/>
</dbReference>
<dbReference type="EMBL" id="JAYGGQ010000024">
    <property type="protein sequence ID" value="MEA5457228.1"/>
    <property type="molecule type" value="Genomic_DNA"/>
</dbReference>
<evidence type="ECO:0000256" key="3">
    <source>
        <dbReference type="ARBA" id="ARBA00009381"/>
    </source>
</evidence>
<comment type="pathway">
    <text evidence="9">Sulfur metabolism; glutathione metabolism.</text>
</comment>
<comment type="catalytic activity">
    <reaction evidence="8 9">
        <text>an N-terminal (5-L-glutamyl)-[peptide] + an alpha-amino acid = 5-L-glutamyl amino acid + an N-terminal L-alpha-aminoacyl-[peptide]</text>
        <dbReference type="Rhea" id="RHEA:23904"/>
        <dbReference type="Rhea" id="RHEA-COMP:9780"/>
        <dbReference type="Rhea" id="RHEA-COMP:9795"/>
        <dbReference type="ChEBI" id="CHEBI:77644"/>
        <dbReference type="ChEBI" id="CHEBI:78597"/>
        <dbReference type="ChEBI" id="CHEBI:78599"/>
        <dbReference type="ChEBI" id="CHEBI:78608"/>
        <dbReference type="EC" id="2.3.2.2"/>
    </reaction>
</comment>
<dbReference type="InterPro" id="IPR043138">
    <property type="entry name" value="GGT_lsub"/>
</dbReference>
<dbReference type="Gene3D" id="1.10.246.130">
    <property type="match status" value="1"/>
</dbReference>
<proteinExistence type="inferred from homology"/>
<dbReference type="RefSeq" id="WP_323281139.1">
    <property type="nucleotide sequence ID" value="NZ_JAYGGQ010000024.1"/>
</dbReference>
<dbReference type="PANTHER" id="PTHR43199">
    <property type="entry name" value="GLUTATHIONE HYDROLASE"/>
    <property type="match status" value="1"/>
</dbReference>
<dbReference type="NCBIfam" id="TIGR00066">
    <property type="entry name" value="g_glut_trans"/>
    <property type="match status" value="1"/>
</dbReference>
<feature type="signal peptide" evidence="10">
    <location>
        <begin position="1"/>
        <end position="25"/>
    </location>
</feature>
<feature type="chain" id="PRO_5046197327" description="Glutathione hydrolase proenzyme" evidence="10">
    <location>
        <begin position="26"/>
        <end position="614"/>
    </location>
</feature>
<evidence type="ECO:0000256" key="1">
    <source>
        <dbReference type="ARBA" id="ARBA00001049"/>
    </source>
</evidence>
<comment type="PTM">
    <text evidence="9">Cleaved by autocatalysis into a large and a small subunit.</text>
</comment>
<dbReference type="GO" id="GO:0103068">
    <property type="term" value="F:leukotriene C4 gamma-glutamyl transferase activity"/>
    <property type="evidence" value="ECO:0007669"/>
    <property type="project" value="UniProtKB-EC"/>
</dbReference>
<evidence type="ECO:0000256" key="8">
    <source>
        <dbReference type="ARBA" id="ARBA00047417"/>
    </source>
</evidence>
<comment type="catalytic activity">
    <reaction evidence="1 9">
        <text>an S-substituted glutathione + H2O = an S-substituted L-cysteinylglycine + L-glutamate</text>
        <dbReference type="Rhea" id="RHEA:59468"/>
        <dbReference type="ChEBI" id="CHEBI:15377"/>
        <dbReference type="ChEBI" id="CHEBI:29985"/>
        <dbReference type="ChEBI" id="CHEBI:90779"/>
        <dbReference type="ChEBI" id="CHEBI:143103"/>
        <dbReference type="EC" id="3.4.19.13"/>
    </reaction>
</comment>
<comment type="caution">
    <text evidence="11">The sequence shown here is derived from an EMBL/GenBank/DDBJ whole genome shotgun (WGS) entry which is preliminary data.</text>
</comment>
<dbReference type="InterPro" id="IPR051792">
    <property type="entry name" value="GGT_bact"/>
</dbReference>
<comment type="similarity">
    <text evidence="3 9">Belongs to the gamma-glutamyltransferase family.</text>
</comment>
<gene>
    <name evidence="11" type="primary">ggt</name>
    <name evidence="11" type="ORF">SPF06_21110</name>
</gene>
<accession>A0ABU5TC23</accession>
<reference evidence="11 12" key="1">
    <citation type="submission" date="2023-12" db="EMBL/GenBank/DDBJ databases">
        <title>Sinomonas terricola sp. nov, isolated from litchi orchard soil in Guangdong, PR China.</title>
        <authorList>
            <person name="Jiaxin W."/>
            <person name="Yang Z."/>
            <person name="Honghui Z."/>
        </authorList>
    </citation>
    <scope>NUCLEOTIDE SEQUENCE [LARGE SCALE GENOMIC DNA]</scope>
    <source>
        <strain evidence="11 12">JGH33</strain>
    </source>
</reference>
<dbReference type="SUPFAM" id="SSF56235">
    <property type="entry name" value="N-terminal nucleophile aminohydrolases (Ntn hydrolases)"/>
    <property type="match status" value="1"/>
</dbReference>
<keyword evidence="6 9" id="KW-0865">Zymogen</keyword>
<dbReference type="InterPro" id="IPR029055">
    <property type="entry name" value="Ntn_hydrolases_N"/>
</dbReference>
<dbReference type="EC" id="2.3.2.2" evidence="9"/>